<dbReference type="EMBL" id="JAZHXI010000006">
    <property type="protein sequence ID" value="KAL2070607.1"/>
    <property type="molecule type" value="Genomic_DNA"/>
</dbReference>
<evidence type="ECO:0000313" key="5">
    <source>
        <dbReference type="EMBL" id="KAL2070607.1"/>
    </source>
</evidence>
<dbReference type="SUPFAM" id="SSF101744">
    <property type="entry name" value="Rof/RNase P subunit-like"/>
    <property type="match status" value="1"/>
</dbReference>
<keyword evidence="3" id="KW-0819">tRNA processing</keyword>
<dbReference type="InterPro" id="IPR016848">
    <property type="entry name" value="RNase_P/MRP_Rpp29-subunit"/>
</dbReference>
<reference evidence="5 6" key="1">
    <citation type="journal article" date="2024" name="Commun. Biol.">
        <title>Comparative genomic analysis of thermophilic fungi reveals convergent evolutionary adaptations and gene losses.</title>
        <authorList>
            <person name="Steindorff A.S."/>
            <person name="Aguilar-Pontes M.V."/>
            <person name="Robinson A.J."/>
            <person name="Andreopoulos B."/>
            <person name="LaButti K."/>
            <person name="Kuo A."/>
            <person name="Mondo S."/>
            <person name="Riley R."/>
            <person name="Otillar R."/>
            <person name="Haridas S."/>
            <person name="Lipzen A."/>
            <person name="Grimwood J."/>
            <person name="Schmutz J."/>
            <person name="Clum A."/>
            <person name="Reid I.D."/>
            <person name="Moisan M.C."/>
            <person name="Butler G."/>
            <person name="Nguyen T.T.M."/>
            <person name="Dewar K."/>
            <person name="Conant G."/>
            <person name="Drula E."/>
            <person name="Henrissat B."/>
            <person name="Hansel C."/>
            <person name="Singer S."/>
            <person name="Hutchinson M.I."/>
            <person name="de Vries R.P."/>
            <person name="Natvig D.O."/>
            <person name="Powell A.J."/>
            <person name="Tsang A."/>
            <person name="Grigoriev I.V."/>
        </authorList>
    </citation>
    <scope>NUCLEOTIDE SEQUENCE [LARGE SCALE GENOMIC DNA]</scope>
    <source>
        <strain evidence="5 6">CBS 494.80</strain>
    </source>
</reference>
<dbReference type="PANTHER" id="PTHR13348">
    <property type="entry name" value="RIBONUCLEASE P SUBUNIT P29"/>
    <property type="match status" value="1"/>
</dbReference>
<organism evidence="5 6">
    <name type="scientific">Oculimacula yallundae</name>
    <dbReference type="NCBI Taxonomy" id="86028"/>
    <lineage>
        <taxon>Eukaryota</taxon>
        <taxon>Fungi</taxon>
        <taxon>Dikarya</taxon>
        <taxon>Ascomycota</taxon>
        <taxon>Pezizomycotina</taxon>
        <taxon>Leotiomycetes</taxon>
        <taxon>Helotiales</taxon>
        <taxon>Ploettnerulaceae</taxon>
        <taxon>Oculimacula</taxon>
    </lineage>
</organism>
<dbReference type="SMART" id="SM00538">
    <property type="entry name" value="POP4"/>
    <property type="match status" value="1"/>
</dbReference>
<name>A0ABR4CM85_9HELO</name>
<evidence type="ECO:0000256" key="1">
    <source>
        <dbReference type="ARBA" id="ARBA00004123"/>
    </source>
</evidence>
<keyword evidence="6" id="KW-1185">Reference proteome</keyword>
<evidence type="ECO:0000256" key="3">
    <source>
        <dbReference type="PIRNR" id="PIRNR027081"/>
    </source>
</evidence>
<evidence type="ECO:0000313" key="6">
    <source>
        <dbReference type="Proteomes" id="UP001595075"/>
    </source>
</evidence>
<dbReference type="InterPro" id="IPR023534">
    <property type="entry name" value="Rof/RNase_P-like"/>
</dbReference>
<comment type="similarity">
    <text evidence="2">Belongs to the eukaryotic/archaeal RNase P protein component 1 family.</text>
</comment>
<dbReference type="InterPro" id="IPR002730">
    <property type="entry name" value="Rpp29/RNP1"/>
</dbReference>
<comment type="caution">
    <text evidence="5">The sequence shown here is derived from an EMBL/GenBank/DDBJ whole genome shotgun (WGS) entry which is preliminary data.</text>
</comment>
<dbReference type="PIRSF" id="PIRSF027081">
    <property type="entry name" value="RNase_P/MRP_p29_subunit"/>
    <property type="match status" value="1"/>
</dbReference>
<gene>
    <name evidence="5" type="ORF">VTL71DRAFT_13633</name>
</gene>
<dbReference type="Proteomes" id="UP001595075">
    <property type="component" value="Unassembled WGS sequence"/>
</dbReference>
<dbReference type="PANTHER" id="PTHR13348:SF0">
    <property type="entry name" value="RIBONUCLEASE P PROTEIN SUBUNIT P29"/>
    <property type="match status" value="1"/>
</dbReference>
<feature type="compositionally biased region" description="Basic residues" evidence="4">
    <location>
        <begin position="45"/>
        <end position="62"/>
    </location>
</feature>
<comment type="subcellular location">
    <subcellularLocation>
        <location evidence="1">Nucleus</location>
    </subcellularLocation>
</comment>
<dbReference type="InterPro" id="IPR036980">
    <property type="entry name" value="RNase_P/MRP_Rpp29_sf"/>
</dbReference>
<evidence type="ECO:0000256" key="2">
    <source>
        <dbReference type="ARBA" id="ARBA00006181"/>
    </source>
</evidence>
<proteinExistence type="inferred from homology"/>
<keyword evidence="3" id="KW-0539">Nucleus</keyword>
<evidence type="ECO:0000256" key="4">
    <source>
        <dbReference type="SAM" id="MobiDB-lite"/>
    </source>
</evidence>
<sequence>MSTQDVGRSLLGRAFSPDTAGRIFLEKVKTRPLHLKPTEPSTAQQKRRAARKAKDSRKKKQKPAPLSARQKRALCLYDIPKSQQKYAIYEPLYMMWIGYIQELLWEDGIMRQVTPSMATKLCSADFHGAELEVVRSRCVSRVGVKGIVVRDSRYVFEVVTKEDGVKILPKEHTIFRFAIPRPKKEDREAVEGAVIEAQTGGEKTESEIAKDVIFELHGDQFEYRAADRANRKFKSHYLPDL</sequence>
<protein>
    <recommendedName>
        <fullName evidence="3">Ribonuclease P protein subunit</fullName>
    </recommendedName>
</protein>
<feature type="region of interest" description="Disordered" evidence="4">
    <location>
        <begin position="31"/>
        <end position="67"/>
    </location>
</feature>
<accession>A0ABR4CM85</accession>
<dbReference type="Pfam" id="PF01868">
    <property type="entry name" value="RNase_P-MRP_p29"/>
    <property type="match status" value="1"/>
</dbReference>
<dbReference type="Gene3D" id="2.30.30.210">
    <property type="entry name" value="Ribonuclease P/MRP, subunit p29"/>
    <property type="match status" value="1"/>
</dbReference>